<evidence type="ECO:0000313" key="2">
    <source>
        <dbReference type="Proteomes" id="UP000660381"/>
    </source>
</evidence>
<dbReference type="RefSeq" id="WP_190905829.1">
    <property type="nucleotide sequence ID" value="NZ_JACJTQ010000005.1"/>
</dbReference>
<organism evidence="1 2">
    <name type="scientific">Anabaena catenula FACHB-362</name>
    <dbReference type="NCBI Taxonomy" id="2692877"/>
    <lineage>
        <taxon>Bacteria</taxon>
        <taxon>Bacillati</taxon>
        <taxon>Cyanobacteriota</taxon>
        <taxon>Cyanophyceae</taxon>
        <taxon>Nostocales</taxon>
        <taxon>Nostocaceae</taxon>
        <taxon>Anabaena</taxon>
    </lineage>
</organism>
<accession>A0ABR8IZ09</accession>
<proteinExistence type="predicted"/>
<dbReference type="InterPro" id="IPR051082">
    <property type="entry name" value="Pentapeptide-BTB/POZ_domain"/>
</dbReference>
<dbReference type="Gene3D" id="2.160.20.80">
    <property type="entry name" value="E3 ubiquitin-protein ligase SopA"/>
    <property type="match status" value="3"/>
</dbReference>
<dbReference type="PANTHER" id="PTHR14136:SF17">
    <property type="entry name" value="BTB_POZ DOMAIN-CONTAINING PROTEIN KCTD9"/>
    <property type="match status" value="1"/>
</dbReference>
<evidence type="ECO:0000313" key="1">
    <source>
        <dbReference type="EMBL" id="MBD2691329.1"/>
    </source>
</evidence>
<keyword evidence="2" id="KW-1185">Reference proteome</keyword>
<dbReference type="Pfam" id="PF00805">
    <property type="entry name" value="Pentapeptide"/>
    <property type="match status" value="6"/>
</dbReference>
<protein>
    <submittedName>
        <fullName evidence="1">Pentapeptide repeat-containing protein</fullName>
    </submittedName>
</protein>
<dbReference type="PANTHER" id="PTHR14136">
    <property type="entry name" value="BTB_POZ DOMAIN-CONTAINING PROTEIN KCTD9"/>
    <property type="match status" value="1"/>
</dbReference>
<sequence length="469" mass="52889">MANSEHLDILQQGLEAWNNWRDENPDTVPDFSNFNFFEANLRYANFSRANFSGANLGDAILNYTNFSEADLTGCNLSHANFNGADLSRANLNHTAFYITSLCDADLSGANLSHATFYNTDLSGANLSHSNLTDADLSKCHFEDTNLSGADLSGANLSQADFYNTNFSGANLRGANLVRSNLWVDFTDADLYDVESYGFTFDETNFNGANLSGTNLSYAFFSRANLSGVNLSDANLSYAVISGANLRYANLNNANLSFSQVIATNFNHANITGACIKNWNINHKTKLNGVICDYIYLDVNEKERRPIKGNFEPGKFDIFCKKIIDSKNLIVSKIFEDDEVNNQGLELYLNQKSCYWENLRFHSEAEIKIAQALDRAGVLYLPNCLARLNTNNGRANKEANFLVRYKGNWGILEVDEIYYTPERRTEEQERERMFKRNGIKVVERFDPKSCYDNPDMVVKEFLEVIENIYS</sequence>
<dbReference type="Proteomes" id="UP000660381">
    <property type="component" value="Unassembled WGS sequence"/>
</dbReference>
<reference evidence="1 2" key="1">
    <citation type="journal article" date="2020" name="ISME J.">
        <title>Comparative genomics reveals insights into cyanobacterial evolution and habitat adaptation.</title>
        <authorList>
            <person name="Chen M.Y."/>
            <person name="Teng W.K."/>
            <person name="Zhao L."/>
            <person name="Hu C.X."/>
            <person name="Zhou Y.K."/>
            <person name="Han B.P."/>
            <person name="Song L.R."/>
            <person name="Shu W.S."/>
        </authorList>
    </citation>
    <scope>NUCLEOTIDE SEQUENCE [LARGE SCALE GENOMIC DNA]</scope>
    <source>
        <strain evidence="1 2">FACHB-362</strain>
    </source>
</reference>
<name>A0ABR8IZ09_9NOST</name>
<dbReference type="SUPFAM" id="SSF141571">
    <property type="entry name" value="Pentapeptide repeat-like"/>
    <property type="match status" value="2"/>
</dbReference>
<dbReference type="InterPro" id="IPR001646">
    <property type="entry name" value="5peptide_repeat"/>
</dbReference>
<comment type="caution">
    <text evidence="1">The sequence shown here is derived from an EMBL/GenBank/DDBJ whole genome shotgun (WGS) entry which is preliminary data.</text>
</comment>
<gene>
    <name evidence="1" type="ORF">H6G68_06070</name>
</gene>
<dbReference type="EMBL" id="JACJTQ010000005">
    <property type="protein sequence ID" value="MBD2691329.1"/>
    <property type="molecule type" value="Genomic_DNA"/>
</dbReference>